<dbReference type="EMBL" id="VTWT01000009">
    <property type="protein sequence ID" value="KAA9327396.1"/>
    <property type="molecule type" value="Genomic_DNA"/>
</dbReference>
<evidence type="ECO:0000313" key="3">
    <source>
        <dbReference type="Proteomes" id="UP000326570"/>
    </source>
</evidence>
<accession>A0A5N1IR23</accession>
<gene>
    <name evidence="2" type="ORF">F0P94_15895</name>
</gene>
<keyword evidence="3" id="KW-1185">Reference proteome</keyword>
<dbReference type="InterPro" id="IPR013974">
    <property type="entry name" value="SAF"/>
</dbReference>
<dbReference type="GO" id="GO:0016051">
    <property type="term" value="P:carbohydrate biosynthetic process"/>
    <property type="evidence" value="ECO:0007669"/>
    <property type="project" value="InterPro"/>
</dbReference>
<organism evidence="2 3">
    <name type="scientific">Adhaeribacter soli</name>
    <dbReference type="NCBI Taxonomy" id="2607655"/>
    <lineage>
        <taxon>Bacteria</taxon>
        <taxon>Pseudomonadati</taxon>
        <taxon>Bacteroidota</taxon>
        <taxon>Cytophagia</taxon>
        <taxon>Cytophagales</taxon>
        <taxon>Hymenobacteraceae</taxon>
        <taxon>Adhaeribacter</taxon>
    </lineage>
</organism>
<dbReference type="Proteomes" id="UP000326570">
    <property type="component" value="Unassembled WGS sequence"/>
</dbReference>
<dbReference type="RefSeq" id="WP_150904900.1">
    <property type="nucleotide sequence ID" value="NZ_VTWT01000009.1"/>
</dbReference>
<dbReference type="Gene3D" id="3.90.1210.10">
    <property type="entry name" value="Antifreeze-like/N-acetylneuraminic acid synthase C-terminal domain"/>
    <property type="match status" value="1"/>
</dbReference>
<dbReference type="InterPro" id="IPR006190">
    <property type="entry name" value="SAF_AFP_Neu5Ac"/>
</dbReference>
<dbReference type="InterPro" id="IPR013785">
    <property type="entry name" value="Aldolase_TIM"/>
</dbReference>
<protein>
    <submittedName>
        <fullName evidence="2">N-acetylneuraminate synthase</fullName>
    </submittedName>
</protein>
<dbReference type="PANTHER" id="PTHR42966">
    <property type="entry name" value="N-ACETYLNEURAMINATE SYNTHASE"/>
    <property type="match status" value="1"/>
</dbReference>
<dbReference type="InterPro" id="IPR013132">
    <property type="entry name" value="PseI/NeuA/B-like_N"/>
</dbReference>
<dbReference type="InterPro" id="IPR057736">
    <property type="entry name" value="SAF_PseI/NeuA/NeuB"/>
</dbReference>
<proteinExistence type="predicted"/>
<dbReference type="GO" id="GO:0047444">
    <property type="term" value="F:N-acylneuraminate-9-phosphate synthase activity"/>
    <property type="evidence" value="ECO:0007669"/>
    <property type="project" value="TreeGrafter"/>
</dbReference>
<dbReference type="AlphaFoldDB" id="A0A5N1IR23"/>
<dbReference type="SUPFAM" id="SSF51569">
    <property type="entry name" value="Aldolase"/>
    <property type="match status" value="1"/>
</dbReference>
<feature type="domain" description="AFP-like" evidence="1">
    <location>
        <begin position="279"/>
        <end position="337"/>
    </location>
</feature>
<evidence type="ECO:0000313" key="2">
    <source>
        <dbReference type="EMBL" id="KAA9327396.1"/>
    </source>
</evidence>
<dbReference type="Gene3D" id="3.20.20.70">
    <property type="entry name" value="Aldolase class I"/>
    <property type="match status" value="1"/>
</dbReference>
<evidence type="ECO:0000259" key="1">
    <source>
        <dbReference type="PROSITE" id="PS50844"/>
    </source>
</evidence>
<dbReference type="Pfam" id="PF03102">
    <property type="entry name" value="NeuB"/>
    <property type="match status" value="1"/>
</dbReference>
<dbReference type="SMART" id="SM00858">
    <property type="entry name" value="SAF"/>
    <property type="match status" value="1"/>
</dbReference>
<dbReference type="PROSITE" id="PS50844">
    <property type="entry name" value="AFP_LIKE"/>
    <property type="match status" value="1"/>
</dbReference>
<dbReference type="InterPro" id="IPR051690">
    <property type="entry name" value="PseI-like"/>
</dbReference>
<dbReference type="PANTHER" id="PTHR42966:SF1">
    <property type="entry name" value="SIALIC ACID SYNTHASE"/>
    <property type="match status" value="1"/>
</dbReference>
<dbReference type="CDD" id="cd11615">
    <property type="entry name" value="SAF_NeuB_like"/>
    <property type="match status" value="1"/>
</dbReference>
<comment type="caution">
    <text evidence="2">The sequence shown here is derived from an EMBL/GenBank/DDBJ whole genome shotgun (WGS) entry which is preliminary data.</text>
</comment>
<name>A0A5N1IR23_9BACT</name>
<dbReference type="Pfam" id="PF08666">
    <property type="entry name" value="SAF"/>
    <property type="match status" value="1"/>
</dbReference>
<dbReference type="InterPro" id="IPR036732">
    <property type="entry name" value="AFP_Neu5c_C_sf"/>
</dbReference>
<sequence>MQINTVEVIVEIAQAHEGSLGILHSYIDAVAETGADVIKFQTHIAEAESSIFEPFRVKFSYEDATRYDYWERMEFSEEQWAGIKEHCERVGLEFMSSPFSQAAVDLLERLQVKRYKIASGELSNFLMLEKIARTGKPIILSSGMGSYAEIERTLNFLKPFGNELSLMQCTTAYPTRPDQIGLNVITEMQEKYGLRVGLSDHSGTIFPSLAAVTLGAELVEVHAVFHKKMFGPDTVASLTPEEIKELVRGVRFISESRSCTIDKSQNQQYAELKKIFEKSLAINKALPAGHVLTVEDLESKKPANHGLPATDYKSVIGKRLKKNLEKYAFLTAEDIEV</sequence>
<reference evidence="2 3" key="1">
    <citation type="submission" date="2019-09" db="EMBL/GenBank/DDBJ databases">
        <title>Genome sequence of Adhaeribacter sp. M2.</title>
        <authorList>
            <person name="Srinivasan S."/>
        </authorList>
    </citation>
    <scope>NUCLEOTIDE SEQUENCE [LARGE SCALE GENOMIC DNA]</scope>
    <source>
        <strain evidence="2 3">M2</strain>
    </source>
</reference>
<dbReference type="SUPFAM" id="SSF51269">
    <property type="entry name" value="AFP III-like domain"/>
    <property type="match status" value="1"/>
</dbReference>